<dbReference type="EMBL" id="NRDI02000003">
    <property type="protein sequence ID" value="KAI1517737.1"/>
    <property type="molecule type" value="Genomic_DNA"/>
</dbReference>
<dbReference type="Pfam" id="PF20233">
    <property type="entry name" value="DUF6590"/>
    <property type="match status" value="1"/>
</dbReference>
<evidence type="ECO:0000313" key="1">
    <source>
        <dbReference type="EMBL" id="KAI1517737.1"/>
    </source>
</evidence>
<proteinExistence type="predicted"/>
<dbReference type="PANTHER" id="PTHR35391">
    <property type="entry name" value="C2H2-TYPE DOMAIN-CONTAINING PROTEIN-RELATED"/>
    <property type="match status" value="1"/>
</dbReference>
<dbReference type="Proteomes" id="UP000249757">
    <property type="component" value="Unassembled WGS sequence"/>
</dbReference>
<comment type="caution">
    <text evidence="1">The sequence shown here is derived from an EMBL/GenBank/DDBJ whole genome shotgun (WGS) entry which is preliminary data.</text>
</comment>
<dbReference type="OMA" id="IEWNVKV"/>
<dbReference type="AlphaFoldDB" id="A0A2W1HQY6"/>
<dbReference type="OrthoDB" id="3559580at2759"/>
<evidence type="ECO:0000313" key="2">
    <source>
        <dbReference type="Proteomes" id="UP000249757"/>
    </source>
</evidence>
<name>A0A2W1HQY6_9PLEO</name>
<accession>A0A2W1HQY6</accession>
<dbReference type="PANTHER" id="PTHR35391:SF5">
    <property type="entry name" value="DUF6590 DOMAIN-CONTAINING PROTEIN"/>
    <property type="match status" value="1"/>
</dbReference>
<organism evidence="1 2">
    <name type="scientific">Pyrenophora tritici-repentis</name>
    <dbReference type="NCBI Taxonomy" id="45151"/>
    <lineage>
        <taxon>Eukaryota</taxon>
        <taxon>Fungi</taxon>
        <taxon>Dikarya</taxon>
        <taxon>Ascomycota</taxon>
        <taxon>Pezizomycotina</taxon>
        <taxon>Dothideomycetes</taxon>
        <taxon>Pleosporomycetidae</taxon>
        <taxon>Pleosporales</taxon>
        <taxon>Pleosporineae</taxon>
        <taxon>Pleosporaceae</taxon>
        <taxon>Pyrenophora</taxon>
    </lineage>
</organism>
<gene>
    <name evidence="1" type="ORF">Ptr86124_003038</name>
</gene>
<protein>
    <submittedName>
        <fullName evidence="1">Uncharacterized protein</fullName>
    </submittedName>
</protein>
<sequence>MSNTNSPWIWDATYQDYYYVTRDQYGSPVYNWSKSLGRTDPAVGRENEMIEDVPLEIRANPRFIPGTPQTGWYDLLDSSYQMRSGSDARRFFVEGRVFAMLYSEAAGQTARPDPGDGAFTVVRFGESVHTNIRRFVVVEIKRGFVYACGIATYSHRGTLKPGCNPVEHAIIYFRGTDPSYSYLPGEVEGGMTKAPIEVEPADPAMTLKTDSRIRFGKIYPIEMNVKVKDIGRVSSGHLSLLRQYRDDEQ</sequence>
<dbReference type="InterPro" id="IPR046497">
    <property type="entry name" value="DUF6590"/>
</dbReference>
<keyword evidence="2" id="KW-1185">Reference proteome</keyword>
<reference evidence="2" key="1">
    <citation type="journal article" date="2022" name="Microb. Genom.">
        <title>A global pangenome for the wheat fungal pathogen Pyrenophora tritici-repentis and prediction of effector protein structural homology.</title>
        <authorList>
            <person name="Moolhuijzen P.M."/>
            <person name="See P.T."/>
            <person name="Shi G."/>
            <person name="Powell H.R."/>
            <person name="Cockram J."/>
            <person name="Jorgensen L.N."/>
            <person name="Benslimane H."/>
            <person name="Strelkov S.E."/>
            <person name="Turner J."/>
            <person name="Liu Z."/>
            <person name="Moffat C.S."/>
        </authorList>
    </citation>
    <scope>NUCLEOTIDE SEQUENCE [LARGE SCALE GENOMIC DNA]</scope>
</reference>